<dbReference type="InterPro" id="IPR002912">
    <property type="entry name" value="ACT_dom"/>
</dbReference>
<dbReference type="EMBL" id="MFIV01000003">
    <property type="protein sequence ID" value="OGF99949.1"/>
    <property type="molecule type" value="Genomic_DNA"/>
</dbReference>
<evidence type="ECO:0000313" key="13">
    <source>
        <dbReference type="Proteomes" id="UP000176992"/>
    </source>
</evidence>
<comment type="caution">
    <text evidence="12">The sequence shown here is derived from an EMBL/GenBank/DDBJ whole genome shotgun (WGS) entry which is preliminary data.</text>
</comment>
<accession>A0A1F5YIF3</accession>
<dbReference type="NCBIfam" id="TIGR00657">
    <property type="entry name" value="asp_kinases"/>
    <property type="match status" value="1"/>
</dbReference>
<proteinExistence type="inferred from homology"/>
<feature type="domain" description="ACT" evidence="11">
    <location>
        <begin position="311"/>
        <end position="378"/>
    </location>
</feature>
<evidence type="ECO:0000313" key="12">
    <source>
        <dbReference type="EMBL" id="OGF99949.1"/>
    </source>
</evidence>
<dbReference type="InterPro" id="IPR054352">
    <property type="entry name" value="ACT_Aspartokinase"/>
</dbReference>
<dbReference type="Gene3D" id="3.30.2130.10">
    <property type="entry name" value="VC0802-like"/>
    <property type="match status" value="1"/>
</dbReference>
<dbReference type="CDD" id="cd04892">
    <property type="entry name" value="ACT_AK-like_2"/>
    <property type="match status" value="1"/>
</dbReference>
<dbReference type="AlphaFoldDB" id="A0A1F5YIF3"/>
<evidence type="ECO:0000256" key="4">
    <source>
        <dbReference type="ARBA" id="ARBA00022741"/>
    </source>
</evidence>
<comment type="pathway">
    <text evidence="10">Amino-acid biosynthesis; L-methionine biosynthesis via de novo pathway; L-homoserine from L-aspartate: step 1/3.</text>
</comment>
<dbReference type="InterPro" id="IPR036393">
    <property type="entry name" value="AceGlu_kinase-like_sf"/>
</dbReference>
<dbReference type="PIRSF" id="PIRSF000726">
    <property type="entry name" value="Asp_kin"/>
    <property type="match status" value="1"/>
</dbReference>
<dbReference type="Pfam" id="PF00696">
    <property type="entry name" value="AA_kinase"/>
    <property type="match status" value="1"/>
</dbReference>
<dbReference type="InterPro" id="IPR001048">
    <property type="entry name" value="Asp/Glu/Uridylate_kinase"/>
</dbReference>
<evidence type="ECO:0000256" key="10">
    <source>
        <dbReference type="RuleBase" id="RU004249"/>
    </source>
</evidence>
<keyword evidence="3 9" id="KW-0808">Transferase</keyword>
<evidence type="ECO:0000256" key="6">
    <source>
        <dbReference type="ARBA" id="ARBA00022840"/>
    </source>
</evidence>
<evidence type="ECO:0000256" key="9">
    <source>
        <dbReference type="RuleBase" id="RU003448"/>
    </source>
</evidence>
<feature type="binding site" evidence="8">
    <location>
        <begin position="254"/>
        <end position="255"/>
    </location>
    <ligand>
        <name>ATP</name>
        <dbReference type="ChEBI" id="CHEBI:30616"/>
    </ligand>
</feature>
<protein>
    <recommendedName>
        <fullName evidence="9">Aspartokinase</fullName>
        <ecNumber evidence="9">2.7.2.4</ecNumber>
    </recommendedName>
</protein>
<keyword evidence="10" id="KW-0028">Amino-acid biosynthesis</keyword>
<dbReference type="GO" id="GO:0009090">
    <property type="term" value="P:homoserine biosynthetic process"/>
    <property type="evidence" value="ECO:0007669"/>
    <property type="project" value="TreeGrafter"/>
</dbReference>
<dbReference type="GO" id="GO:0005524">
    <property type="term" value="F:ATP binding"/>
    <property type="evidence" value="ECO:0007669"/>
    <property type="project" value="UniProtKB-KW"/>
</dbReference>
<keyword evidence="6 8" id="KW-0067">ATP-binding</keyword>
<gene>
    <name evidence="12" type="ORF">A2Z86_02945</name>
</gene>
<dbReference type="InterPro" id="IPR005260">
    <property type="entry name" value="Asp_kin_monofn"/>
</dbReference>
<dbReference type="GO" id="GO:0009089">
    <property type="term" value="P:lysine biosynthetic process via diaminopimelate"/>
    <property type="evidence" value="ECO:0007669"/>
    <property type="project" value="UniProtKB-UniPathway"/>
</dbReference>
<evidence type="ECO:0000259" key="11">
    <source>
        <dbReference type="PROSITE" id="PS51671"/>
    </source>
</evidence>
<dbReference type="SUPFAM" id="SSF53633">
    <property type="entry name" value="Carbamate kinase-like"/>
    <property type="match status" value="1"/>
</dbReference>
<evidence type="ECO:0000256" key="3">
    <source>
        <dbReference type="ARBA" id="ARBA00022679"/>
    </source>
</evidence>
<dbReference type="PANTHER" id="PTHR21499:SF59">
    <property type="entry name" value="ASPARTOKINASE"/>
    <property type="match status" value="1"/>
</dbReference>
<evidence type="ECO:0000256" key="5">
    <source>
        <dbReference type="ARBA" id="ARBA00022777"/>
    </source>
</evidence>
<reference evidence="12 13" key="1">
    <citation type="journal article" date="2016" name="Nat. Commun.">
        <title>Thousands of microbial genomes shed light on interconnected biogeochemical processes in an aquifer system.</title>
        <authorList>
            <person name="Anantharaman K."/>
            <person name="Brown C.T."/>
            <person name="Hug L.A."/>
            <person name="Sharon I."/>
            <person name="Castelle C.J."/>
            <person name="Probst A.J."/>
            <person name="Thomas B.C."/>
            <person name="Singh A."/>
            <person name="Wilkins M.J."/>
            <person name="Karaoz U."/>
            <person name="Brodie E.L."/>
            <person name="Williams K.H."/>
            <person name="Hubbard S.S."/>
            <person name="Banfield J.F."/>
        </authorList>
    </citation>
    <scope>NUCLEOTIDE SEQUENCE [LARGE SCALE GENOMIC DNA]</scope>
</reference>
<feature type="binding site" evidence="8">
    <location>
        <position position="229"/>
    </location>
    <ligand>
        <name>ATP</name>
        <dbReference type="ChEBI" id="CHEBI:30616"/>
    </ligand>
</feature>
<dbReference type="GO" id="GO:0004072">
    <property type="term" value="F:aspartate kinase activity"/>
    <property type="evidence" value="ECO:0007669"/>
    <property type="project" value="UniProtKB-EC"/>
</dbReference>
<comment type="similarity">
    <text evidence="2 9">Belongs to the aspartokinase family.</text>
</comment>
<sequence length="441" mass="48268">MKFGGSSVASAQRITAVADIVRSRLDRRPLVVVSAVGVSGDGEPKITDQLETLAELANSHRPYEENLDRIRVKHKKVVRELGLKWEAVSPVWKKLLAAVKDVDRPYREFLDEVFSFGERLSSFIIAEAFSSWGIPARCADVSELGILTNENFQDASVAPENESKVLAALRDEEKILVVPGFVGHTADGRITTLGRGGSDYTAALVGSAFEVDEIQIWTDVSGMRSTDPRLIPDAERLDVISFDEAKELAAFGAKVLHPKTIEPAMRKNIPVVILNSFKPADAGTTIRNERVKQNTVIKAIAHKSGVARINIESTRMLGSAGYMARIFTVFAKHQVDIDVMATTEVSVSLTVNSMRRMDRVIEELREFSNVSVDEGKTIICTVGEGMRHTPGVSGRVFSTLGTAGVNVELISQGGSEINITFMVDDKDAERAIRALYYSCIS</sequence>
<evidence type="ECO:0000256" key="1">
    <source>
        <dbReference type="ARBA" id="ARBA00004766"/>
    </source>
</evidence>
<dbReference type="FunFam" id="3.30.2130.10:FF:000001">
    <property type="entry name" value="Bifunctional aspartokinase/homoserine dehydrogenase"/>
    <property type="match status" value="1"/>
</dbReference>
<dbReference type="EC" id="2.7.2.4" evidence="9"/>
<dbReference type="Gene3D" id="3.40.1160.10">
    <property type="entry name" value="Acetylglutamate kinase-like"/>
    <property type="match status" value="1"/>
</dbReference>
<evidence type="ECO:0000256" key="8">
    <source>
        <dbReference type="PIRSR" id="PIRSR000726-1"/>
    </source>
</evidence>
<dbReference type="SUPFAM" id="SSF55021">
    <property type="entry name" value="ACT-like"/>
    <property type="match status" value="2"/>
</dbReference>
<dbReference type="Pfam" id="PF22468">
    <property type="entry name" value="ACT_9"/>
    <property type="match status" value="1"/>
</dbReference>
<evidence type="ECO:0000256" key="7">
    <source>
        <dbReference type="ARBA" id="ARBA00047872"/>
    </source>
</evidence>
<keyword evidence="5 9" id="KW-0418">Kinase</keyword>
<organism evidence="12 13">
    <name type="scientific">Candidatus Glassbacteria bacterium GWA2_58_10</name>
    <dbReference type="NCBI Taxonomy" id="1817865"/>
    <lineage>
        <taxon>Bacteria</taxon>
        <taxon>Candidatus Glassiibacteriota</taxon>
    </lineage>
</organism>
<dbReference type="GO" id="GO:0009088">
    <property type="term" value="P:threonine biosynthetic process"/>
    <property type="evidence" value="ECO:0007669"/>
    <property type="project" value="UniProtKB-UniPathway"/>
</dbReference>
<dbReference type="UniPathway" id="UPA00050">
    <property type="reaction ID" value="UER00461"/>
</dbReference>
<dbReference type="PROSITE" id="PS51671">
    <property type="entry name" value="ACT"/>
    <property type="match status" value="2"/>
</dbReference>
<dbReference type="UniPathway" id="UPA00034">
    <property type="reaction ID" value="UER00015"/>
</dbReference>
<comment type="pathway">
    <text evidence="1 10">Amino-acid biosynthesis; L-lysine biosynthesis via DAP pathway; (S)-tetrahydrodipicolinate from L-aspartate: step 1/4.</text>
</comment>
<comment type="catalytic activity">
    <reaction evidence="7 9">
        <text>L-aspartate + ATP = 4-phospho-L-aspartate + ADP</text>
        <dbReference type="Rhea" id="RHEA:23776"/>
        <dbReference type="ChEBI" id="CHEBI:29991"/>
        <dbReference type="ChEBI" id="CHEBI:30616"/>
        <dbReference type="ChEBI" id="CHEBI:57535"/>
        <dbReference type="ChEBI" id="CHEBI:456216"/>
        <dbReference type="EC" id="2.7.2.4"/>
    </reaction>
</comment>
<keyword evidence="4 8" id="KW-0547">Nucleotide-binding</keyword>
<name>A0A1F5YIF3_9BACT</name>
<comment type="pathway">
    <text evidence="10">Amino-acid biosynthesis; L-threonine biosynthesis; L-threonine from L-aspartate: step 1/5.</text>
</comment>
<feature type="binding site" evidence="8">
    <location>
        <begin position="218"/>
        <end position="219"/>
    </location>
    <ligand>
        <name>ATP</name>
        <dbReference type="ChEBI" id="CHEBI:30616"/>
    </ligand>
</feature>
<dbReference type="UniPathway" id="UPA00051">
    <property type="reaction ID" value="UER00462"/>
</dbReference>
<feature type="domain" description="ACT" evidence="11">
    <location>
        <begin position="381"/>
        <end position="441"/>
    </location>
</feature>
<dbReference type="Proteomes" id="UP000176992">
    <property type="component" value="Unassembled WGS sequence"/>
</dbReference>
<evidence type="ECO:0000256" key="2">
    <source>
        <dbReference type="ARBA" id="ARBA00010122"/>
    </source>
</evidence>
<dbReference type="PANTHER" id="PTHR21499">
    <property type="entry name" value="ASPARTATE KINASE"/>
    <property type="match status" value="1"/>
</dbReference>
<dbReference type="InterPro" id="IPR001341">
    <property type="entry name" value="Asp_kinase"/>
</dbReference>
<dbReference type="GO" id="GO:0005829">
    <property type="term" value="C:cytosol"/>
    <property type="evidence" value="ECO:0007669"/>
    <property type="project" value="TreeGrafter"/>
</dbReference>
<dbReference type="InterPro" id="IPR045865">
    <property type="entry name" value="ACT-like_dom_sf"/>
</dbReference>